<evidence type="ECO:0000256" key="1">
    <source>
        <dbReference type="SAM" id="MobiDB-lite"/>
    </source>
</evidence>
<comment type="caution">
    <text evidence="4">The sequence shown here is derived from an EMBL/GenBank/DDBJ whole genome shotgun (WGS) entry which is preliminary data.</text>
</comment>
<evidence type="ECO:0000313" key="4">
    <source>
        <dbReference type="EMBL" id="GAA4496251.1"/>
    </source>
</evidence>
<dbReference type="GO" id="GO:0008233">
    <property type="term" value="F:peptidase activity"/>
    <property type="evidence" value="ECO:0007669"/>
    <property type="project" value="UniProtKB-KW"/>
</dbReference>
<feature type="region of interest" description="Disordered" evidence="1">
    <location>
        <begin position="254"/>
        <end position="318"/>
    </location>
</feature>
<organism evidence="4 5">
    <name type="scientific">Pseudaeromonas paramecii</name>
    <dbReference type="NCBI Taxonomy" id="2138166"/>
    <lineage>
        <taxon>Bacteria</taxon>
        <taxon>Pseudomonadati</taxon>
        <taxon>Pseudomonadota</taxon>
        <taxon>Gammaproteobacteria</taxon>
        <taxon>Aeromonadales</taxon>
        <taxon>Aeromonadaceae</taxon>
        <taxon>Pseudaeromonas</taxon>
    </lineage>
</organism>
<protein>
    <submittedName>
        <fullName evidence="4">ATP-dependent zinc protease</fullName>
    </submittedName>
</protein>
<feature type="compositionally biased region" description="Low complexity" evidence="1">
    <location>
        <begin position="277"/>
        <end position="295"/>
    </location>
</feature>
<dbReference type="InterPro" id="IPR021109">
    <property type="entry name" value="Peptidase_aspartic_dom_sf"/>
</dbReference>
<dbReference type="RefSeq" id="WP_345010835.1">
    <property type="nucleotide sequence ID" value="NZ_BAABFC010000009.1"/>
</dbReference>
<keyword evidence="4" id="KW-0645">Protease</keyword>
<dbReference type="Pfam" id="PF05618">
    <property type="entry name" value="Zn_protease"/>
    <property type="match status" value="1"/>
</dbReference>
<dbReference type="Proteomes" id="UP001501321">
    <property type="component" value="Unassembled WGS sequence"/>
</dbReference>
<feature type="chain" id="PRO_5047044093" evidence="2">
    <location>
        <begin position="22"/>
        <end position="318"/>
    </location>
</feature>
<accession>A0ABP8Q1U9</accession>
<keyword evidence="4" id="KW-0378">Hydrolase</keyword>
<gene>
    <name evidence="4" type="ORF">GCM10023095_10860</name>
</gene>
<dbReference type="InterPro" id="IPR008503">
    <property type="entry name" value="Asp_endopeptidase"/>
</dbReference>
<evidence type="ECO:0000256" key="2">
    <source>
        <dbReference type="SAM" id="SignalP"/>
    </source>
</evidence>
<feature type="domain" description="Retropepsin-like aspartic endopeptidase" evidence="3">
    <location>
        <begin position="121"/>
        <end position="255"/>
    </location>
</feature>
<evidence type="ECO:0000259" key="3">
    <source>
        <dbReference type="Pfam" id="PF05618"/>
    </source>
</evidence>
<dbReference type="EMBL" id="BAABFC010000009">
    <property type="protein sequence ID" value="GAA4496251.1"/>
    <property type="molecule type" value="Genomic_DNA"/>
</dbReference>
<dbReference type="SUPFAM" id="SSF50630">
    <property type="entry name" value="Acid proteases"/>
    <property type="match status" value="1"/>
</dbReference>
<feature type="compositionally biased region" description="Basic and acidic residues" evidence="1">
    <location>
        <begin position="296"/>
        <end position="309"/>
    </location>
</feature>
<name>A0ABP8Q1U9_9GAMM</name>
<reference evidence="5" key="1">
    <citation type="journal article" date="2019" name="Int. J. Syst. Evol. Microbiol.">
        <title>The Global Catalogue of Microorganisms (GCM) 10K type strain sequencing project: providing services to taxonomists for standard genome sequencing and annotation.</title>
        <authorList>
            <consortium name="The Broad Institute Genomics Platform"/>
            <consortium name="The Broad Institute Genome Sequencing Center for Infectious Disease"/>
            <person name="Wu L."/>
            <person name="Ma J."/>
        </authorList>
    </citation>
    <scope>NUCLEOTIDE SEQUENCE [LARGE SCALE GENOMIC DNA]</scope>
    <source>
        <strain evidence="5">JCM 32226</strain>
    </source>
</reference>
<sequence length="318" mass="34558">MNSSLLTASTLLVTLSLTGCANLTNQAVNEVKADIKRSEQQLGSQMTQGQQQQLQQQASTQAQLDRLLAQQKDNEVLIGSLLSQQQTLNQMVKSMSRPLVSQQSPVKFSEPGLSTPDGKLILGESEWVYVAEAHGTFQSRVDTGAATSSISATDIQVFERDGHRWVKFKMPLDEGGSIDMEAPFVRYVRIRQSSSDHYDRRPSVRLSIQLGSLKEQAEFNLKDRSQMDFSLLLGRELIKDVAVVDVAREFVQPKPEADGAAEVTAKSRKAETPKPTPATKVTPVVSEAAPAVEAPAKAEVKPADAKPESKPASAASQS</sequence>
<dbReference type="PANTHER" id="PTHR38037">
    <property type="entry name" value="ZN_PROTEASE DOMAIN-CONTAINING PROTEIN"/>
    <property type="match status" value="1"/>
</dbReference>
<dbReference type="PANTHER" id="PTHR38037:SF2">
    <property type="entry name" value="ATP-DEPENDENT ZINC PROTEASE DOMAIN-CONTAINING PROTEIN-RELATED"/>
    <property type="match status" value="1"/>
</dbReference>
<keyword evidence="5" id="KW-1185">Reference proteome</keyword>
<proteinExistence type="predicted"/>
<dbReference type="GO" id="GO:0006508">
    <property type="term" value="P:proteolysis"/>
    <property type="evidence" value="ECO:0007669"/>
    <property type="project" value="UniProtKB-KW"/>
</dbReference>
<evidence type="ECO:0000313" key="5">
    <source>
        <dbReference type="Proteomes" id="UP001501321"/>
    </source>
</evidence>
<feature type="signal peptide" evidence="2">
    <location>
        <begin position="1"/>
        <end position="21"/>
    </location>
</feature>
<dbReference type="Gene3D" id="2.40.70.10">
    <property type="entry name" value="Acid Proteases"/>
    <property type="match status" value="1"/>
</dbReference>
<keyword evidence="2" id="KW-0732">Signal</keyword>